<protein>
    <submittedName>
        <fullName evidence="1">Otubain</fullName>
    </submittedName>
</protein>
<accession>G7IKY5</accession>
<dbReference type="AlphaFoldDB" id="G7IKY5"/>
<reference evidence="1 3" key="1">
    <citation type="journal article" date="2011" name="Nature">
        <title>The Medicago genome provides insight into the evolution of rhizobial symbioses.</title>
        <authorList>
            <person name="Young N.D."/>
            <person name="Debelle F."/>
            <person name="Oldroyd G.E."/>
            <person name="Geurts R."/>
            <person name="Cannon S.B."/>
            <person name="Udvardi M.K."/>
            <person name="Benedito V.A."/>
            <person name="Mayer K.F."/>
            <person name="Gouzy J."/>
            <person name="Schoof H."/>
            <person name="Van de Peer Y."/>
            <person name="Proost S."/>
            <person name="Cook D.R."/>
            <person name="Meyers B.C."/>
            <person name="Spannagl M."/>
            <person name="Cheung F."/>
            <person name="De Mita S."/>
            <person name="Krishnakumar V."/>
            <person name="Gundlach H."/>
            <person name="Zhou S."/>
            <person name="Mudge J."/>
            <person name="Bharti A.K."/>
            <person name="Murray J.D."/>
            <person name="Naoumkina M.A."/>
            <person name="Rosen B."/>
            <person name="Silverstein K.A."/>
            <person name="Tang H."/>
            <person name="Rombauts S."/>
            <person name="Zhao P.X."/>
            <person name="Zhou P."/>
            <person name="Barbe V."/>
            <person name="Bardou P."/>
            <person name="Bechner M."/>
            <person name="Bellec A."/>
            <person name="Berger A."/>
            <person name="Berges H."/>
            <person name="Bidwell S."/>
            <person name="Bisseling T."/>
            <person name="Choisne N."/>
            <person name="Couloux A."/>
            <person name="Denny R."/>
            <person name="Deshpande S."/>
            <person name="Dai X."/>
            <person name="Doyle J.J."/>
            <person name="Dudez A.M."/>
            <person name="Farmer A.D."/>
            <person name="Fouteau S."/>
            <person name="Franken C."/>
            <person name="Gibelin C."/>
            <person name="Gish J."/>
            <person name="Goldstein S."/>
            <person name="Gonzalez A.J."/>
            <person name="Green P.J."/>
            <person name="Hallab A."/>
            <person name="Hartog M."/>
            <person name="Hua A."/>
            <person name="Humphray S.J."/>
            <person name="Jeong D.H."/>
            <person name="Jing Y."/>
            <person name="Jocker A."/>
            <person name="Kenton S.M."/>
            <person name="Kim D.J."/>
            <person name="Klee K."/>
            <person name="Lai H."/>
            <person name="Lang C."/>
            <person name="Lin S."/>
            <person name="Macmil S.L."/>
            <person name="Magdelenat G."/>
            <person name="Matthews L."/>
            <person name="McCorrison J."/>
            <person name="Monaghan E.L."/>
            <person name="Mun J.H."/>
            <person name="Najar F.Z."/>
            <person name="Nicholson C."/>
            <person name="Noirot C."/>
            <person name="O'Bleness M."/>
            <person name="Paule C.R."/>
            <person name="Poulain J."/>
            <person name="Prion F."/>
            <person name="Qin B."/>
            <person name="Qu C."/>
            <person name="Retzel E.F."/>
            <person name="Riddle C."/>
            <person name="Sallet E."/>
            <person name="Samain S."/>
            <person name="Samson N."/>
            <person name="Sanders I."/>
            <person name="Saurat O."/>
            <person name="Scarpelli C."/>
            <person name="Schiex T."/>
            <person name="Segurens B."/>
            <person name="Severin A.J."/>
            <person name="Sherrier D.J."/>
            <person name="Shi R."/>
            <person name="Sims S."/>
            <person name="Singer S.R."/>
            <person name="Sinharoy S."/>
            <person name="Sterck L."/>
            <person name="Viollet A."/>
            <person name="Wang B.B."/>
            <person name="Wang K."/>
            <person name="Wang M."/>
            <person name="Wang X."/>
            <person name="Warfsmann J."/>
            <person name="Weissenbach J."/>
            <person name="White D.D."/>
            <person name="White J.D."/>
            <person name="Wiley G.B."/>
            <person name="Wincker P."/>
            <person name="Xing Y."/>
            <person name="Yang L."/>
            <person name="Yao Z."/>
            <person name="Ying F."/>
            <person name="Zhai J."/>
            <person name="Zhou L."/>
            <person name="Zuber A."/>
            <person name="Denarie J."/>
            <person name="Dixon R.A."/>
            <person name="May G.D."/>
            <person name="Schwartz D.C."/>
            <person name="Rogers J."/>
            <person name="Quetier F."/>
            <person name="Town C.D."/>
            <person name="Roe B.A."/>
        </authorList>
    </citation>
    <scope>NUCLEOTIDE SEQUENCE [LARGE SCALE GENOMIC DNA]</scope>
    <source>
        <strain evidence="1">A17</strain>
        <strain evidence="2 3">cv. Jemalong A17</strain>
    </source>
</reference>
<dbReference type="Proteomes" id="UP000002051">
    <property type="component" value="Chromosome 2"/>
</dbReference>
<dbReference type="PaxDb" id="3880-AES64816"/>
<reference evidence="2" key="3">
    <citation type="submission" date="2015-04" db="UniProtKB">
        <authorList>
            <consortium name="EnsemblPlants"/>
        </authorList>
    </citation>
    <scope>IDENTIFICATION</scope>
    <source>
        <strain evidence="2">cv. Jemalong A17</strain>
    </source>
</reference>
<evidence type="ECO:0000313" key="1">
    <source>
        <dbReference type="EMBL" id="AES64816.1"/>
    </source>
</evidence>
<sequence>MLCGVHNHDLAPNLSGHLLAGRLRGEEKQRVIDMTKSLAKHRNILTDLKEKNKESVTLI</sequence>
<dbReference type="HOGENOM" id="CLU_2964290_0_0_1"/>
<dbReference type="EnsemblPlants" id="AES64816">
    <property type="protein sequence ID" value="AES64816"/>
    <property type="gene ID" value="MTR_2g030640"/>
</dbReference>
<dbReference type="EMBL" id="CM001218">
    <property type="protein sequence ID" value="AES64816.1"/>
    <property type="molecule type" value="Genomic_DNA"/>
</dbReference>
<organism evidence="1 3">
    <name type="scientific">Medicago truncatula</name>
    <name type="common">Barrel medic</name>
    <name type="synonym">Medicago tribuloides</name>
    <dbReference type="NCBI Taxonomy" id="3880"/>
    <lineage>
        <taxon>Eukaryota</taxon>
        <taxon>Viridiplantae</taxon>
        <taxon>Streptophyta</taxon>
        <taxon>Embryophyta</taxon>
        <taxon>Tracheophyta</taxon>
        <taxon>Spermatophyta</taxon>
        <taxon>Magnoliopsida</taxon>
        <taxon>eudicotyledons</taxon>
        <taxon>Gunneridae</taxon>
        <taxon>Pentapetalae</taxon>
        <taxon>rosids</taxon>
        <taxon>fabids</taxon>
        <taxon>Fabales</taxon>
        <taxon>Fabaceae</taxon>
        <taxon>Papilionoideae</taxon>
        <taxon>50 kb inversion clade</taxon>
        <taxon>NPAAA clade</taxon>
        <taxon>Hologalegina</taxon>
        <taxon>IRL clade</taxon>
        <taxon>Trifolieae</taxon>
        <taxon>Medicago</taxon>
    </lineage>
</organism>
<keyword evidence="3" id="KW-1185">Reference proteome</keyword>
<evidence type="ECO:0000313" key="2">
    <source>
        <dbReference type="EnsemblPlants" id="AES64816"/>
    </source>
</evidence>
<gene>
    <name evidence="1" type="ordered locus">MTR_2g030640</name>
</gene>
<evidence type="ECO:0000313" key="3">
    <source>
        <dbReference type="Proteomes" id="UP000002051"/>
    </source>
</evidence>
<name>G7IKY5_MEDTR</name>
<reference evidence="1 3" key="2">
    <citation type="journal article" date="2014" name="BMC Genomics">
        <title>An improved genome release (version Mt4.0) for the model legume Medicago truncatula.</title>
        <authorList>
            <person name="Tang H."/>
            <person name="Krishnakumar V."/>
            <person name="Bidwell S."/>
            <person name="Rosen B."/>
            <person name="Chan A."/>
            <person name="Zhou S."/>
            <person name="Gentzbittel L."/>
            <person name="Childs K.L."/>
            <person name="Yandell M."/>
            <person name="Gundlach H."/>
            <person name="Mayer K.F."/>
            <person name="Schwartz D.C."/>
            <person name="Town C.D."/>
        </authorList>
    </citation>
    <scope>GENOME REANNOTATION</scope>
    <source>
        <strain evidence="2 3">cv. Jemalong A17</strain>
    </source>
</reference>
<proteinExistence type="predicted"/>